<dbReference type="PANTHER" id="PTHR40029">
    <property type="match status" value="1"/>
</dbReference>
<dbReference type="InterPro" id="IPR008205">
    <property type="entry name" value="GGGP_HepGP_synthase"/>
</dbReference>
<dbReference type="PANTHER" id="PTHR40029:SF2">
    <property type="entry name" value="HEPTAPRENYLGLYCERYL PHOSPHATE SYNTHASE"/>
    <property type="match status" value="1"/>
</dbReference>
<reference evidence="9 10" key="1">
    <citation type="submission" date="2018-06" db="EMBL/GenBank/DDBJ databases">
        <authorList>
            <consortium name="Pathogen Informatics"/>
            <person name="Doyle S."/>
        </authorList>
    </citation>
    <scope>NUCLEOTIDE SEQUENCE [LARGE SCALE GENOMIC DNA]</scope>
    <source>
        <strain evidence="10">NCTC 10815</strain>
    </source>
</reference>
<dbReference type="GO" id="GO:0120536">
    <property type="term" value="F:heptaprenylglyceryl phosphate synthase activity"/>
    <property type="evidence" value="ECO:0007669"/>
    <property type="project" value="RHEA"/>
</dbReference>
<evidence type="ECO:0000256" key="3">
    <source>
        <dbReference type="ARBA" id="ARBA00022723"/>
    </source>
</evidence>
<dbReference type="GO" id="GO:0046872">
    <property type="term" value="F:metal ion binding"/>
    <property type="evidence" value="ECO:0007669"/>
    <property type="project" value="UniProtKB-KW"/>
</dbReference>
<organism evidence="9 10">
    <name type="scientific">Listeria grayi</name>
    <name type="common">Listeria murrayi</name>
    <dbReference type="NCBI Taxonomy" id="1641"/>
    <lineage>
        <taxon>Bacteria</taxon>
        <taxon>Bacillati</taxon>
        <taxon>Bacillota</taxon>
        <taxon>Bacilli</taxon>
        <taxon>Bacillales</taxon>
        <taxon>Listeriaceae</taxon>
        <taxon>Listeria</taxon>
    </lineage>
</organism>
<keyword evidence="1" id="KW-0444">Lipid biosynthesis</keyword>
<keyword evidence="4" id="KW-0460">Magnesium</keyword>
<dbReference type="EMBL" id="UGPG01000001">
    <property type="protein sequence ID" value="STY42954.1"/>
    <property type="molecule type" value="Genomic_DNA"/>
</dbReference>
<evidence type="ECO:0000256" key="2">
    <source>
        <dbReference type="ARBA" id="ARBA00022679"/>
    </source>
</evidence>
<keyword evidence="3" id="KW-0479">Metal-binding</keyword>
<sequence>MRHLFKLDPAKANTEALIQRLAEAGTDGFIIGGTDDIEAEQVHTLYQWADKTALPIFMEISEEAFIIGAADHFLVPLVLNTTNIAWFGGKHQEVIKTYHPYMPWSKIWTEGYVILNPEAKAAKHADANTDLTYDDVAAYALMAEKLFALNILYIEYSGTYGDAALVQHAKHFLKQTKLWYGGGIRNREQALEMAAVADTIIVGNVIYEDVDEAIQTAKLFADKSVTNPETI</sequence>
<keyword evidence="7" id="KW-1208">Phospholipid metabolism</keyword>
<accession>A0A378MAU6</accession>
<evidence type="ECO:0000256" key="8">
    <source>
        <dbReference type="ARBA" id="ARBA00048318"/>
    </source>
</evidence>
<evidence type="ECO:0000313" key="9">
    <source>
        <dbReference type="EMBL" id="STY42954.1"/>
    </source>
</evidence>
<evidence type="ECO:0000256" key="4">
    <source>
        <dbReference type="ARBA" id="ARBA00022842"/>
    </source>
</evidence>
<dbReference type="EC" id="2.5.1.-" evidence="9"/>
<name>A0A378MAU6_LISGR</name>
<dbReference type="Gene3D" id="3.20.20.390">
    <property type="entry name" value="FMN-linked oxidoreductases"/>
    <property type="match status" value="1"/>
</dbReference>
<evidence type="ECO:0000256" key="7">
    <source>
        <dbReference type="ARBA" id="ARBA00023264"/>
    </source>
</evidence>
<protein>
    <submittedName>
        <fullName evidence="9">Heptaprenylglyceryl phosphate synthase</fullName>
        <ecNumber evidence="9">2.5.1.-</ecNumber>
    </submittedName>
</protein>
<evidence type="ECO:0000256" key="6">
    <source>
        <dbReference type="ARBA" id="ARBA00023209"/>
    </source>
</evidence>
<evidence type="ECO:0000256" key="1">
    <source>
        <dbReference type="ARBA" id="ARBA00022516"/>
    </source>
</evidence>
<dbReference type="Pfam" id="PF01884">
    <property type="entry name" value="PcrB"/>
    <property type="match status" value="1"/>
</dbReference>
<dbReference type="CDD" id="cd02812">
    <property type="entry name" value="PcrB_like"/>
    <property type="match status" value="1"/>
</dbReference>
<proteinExistence type="predicted"/>
<dbReference type="RefSeq" id="WP_003756330.1">
    <property type="nucleotide sequence ID" value="NZ_CABKNG010000001.1"/>
</dbReference>
<dbReference type="InterPro" id="IPR038597">
    <property type="entry name" value="GGGP/HepGP_synthase_sf"/>
</dbReference>
<dbReference type="GO" id="GO:0046474">
    <property type="term" value="P:glycerophospholipid biosynthetic process"/>
    <property type="evidence" value="ECO:0007669"/>
    <property type="project" value="TreeGrafter"/>
</dbReference>
<dbReference type="SUPFAM" id="SSF51395">
    <property type="entry name" value="FMN-linked oxidoreductases"/>
    <property type="match status" value="1"/>
</dbReference>
<comment type="catalytic activity">
    <reaction evidence="8">
        <text>sn-glycerol 1-phosphate + all-trans-heptaprenyl diphosphate = 3-heptaprenyl-sn-glycero-1-phosphate + diphosphate</text>
        <dbReference type="Rhea" id="RHEA:33495"/>
        <dbReference type="ChEBI" id="CHEBI:33019"/>
        <dbReference type="ChEBI" id="CHEBI:57685"/>
        <dbReference type="ChEBI" id="CHEBI:58206"/>
        <dbReference type="ChEBI" id="CHEBI:64781"/>
        <dbReference type="EC" id="2.5.1.n9"/>
    </reaction>
</comment>
<dbReference type="Proteomes" id="UP000254879">
    <property type="component" value="Unassembled WGS sequence"/>
</dbReference>
<keyword evidence="6" id="KW-0594">Phospholipid biosynthesis</keyword>
<keyword evidence="2 9" id="KW-0808">Transferase</keyword>
<evidence type="ECO:0000256" key="5">
    <source>
        <dbReference type="ARBA" id="ARBA00023098"/>
    </source>
</evidence>
<dbReference type="InterPro" id="IPR039074">
    <property type="entry name" value="GGGP/HepGP_synthase_I"/>
</dbReference>
<dbReference type="AlphaFoldDB" id="A0A378MAU6"/>
<gene>
    <name evidence="9" type="primary">pcrB</name>
    <name evidence="9" type="ORF">NCTC10815_00206</name>
</gene>
<dbReference type="NCBIfam" id="NF003199">
    <property type="entry name" value="PRK04169.1-3"/>
    <property type="match status" value="1"/>
</dbReference>
<keyword evidence="5" id="KW-0443">Lipid metabolism</keyword>
<dbReference type="NCBIfam" id="TIGR01768">
    <property type="entry name" value="GGGP-family"/>
    <property type="match status" value="1"/>
</dbReference>
<evidence type="ECO:0000313" key="10">
    <source>
        <dbReference type="Proteomes" id="UP000254879"/>
    </source>
</evidence>